<dbReference type="InterPro" id="IPR001789">
    <property type="entry name" value="Sig_transdc_resp-reg_receiver"/>
</dbReference>
<dbReference type="EC" id="2.7.7.65" evidence="1"/>
<dbReference type="CDD" id="cd01949">
    <property type="entry name" value="GGDEF"/>
    <property type="match status" value="1"/>
</dbReference>
<dbReference type="SMART" id="SM00448">
    <property type="entry name" value="REC"/>
    <property type="match status" value="2"/>
</dbReference>
<evidence type="ECO:0000259" key="5">
    <source>
        <dbReference type="PROSITE" id="PS50887"/>
    </source>
</evidence>
<proteinExistence type="predicted"/>
<comment type="caution">
    <text evidence="6">The sequence shown here is derived from an EMBL/GenBank/DDBJ whole genome shotgun (WGS) entry which is preliminary data.</text>
</comment>
<dbReference type="Pfam" id="PF00072">
    <property type="entry name" value="Response_reg"/>
    <property type="match status" value="1"/>
</dbReference>
<organism evidence="6 7">
    <name type="scientific">Sulfurospirillum tamanense</name>
    <dbReference type="NCBI Taxonomy" id="2813362"/>
    <lineage>
        <taxon>Bacteria</taxon>
        <taxon>Pseudomonadati</taxon>
        <taxon>Campylobacterota</taxon>
        <taxon>Epsilonproteobacteria</taxon>
        <taxon>Campylobacterales</taxon>
        <taxon>Sulfurospirillaceae</taxon>
        <taxon>Sulfurospirillum</taxon>
    </lineage>
</organism>
<dbReference type="PANTHER" id="PTHR45138:SF9">
    <property type="entry name" value="DIGUANYLATE CYCLASE DGCM-RELATED"/>
    <property type="match status" value="1"/>
</dbReference>
<evidence type="ECO:0000259" key="4">
    <source>
        <dbReference type="PROSITE" id="PS50110"/>
    </source>
</evidence>
<keyword evidence="3" id="KW-0597">Phosphoprotein</keyword>
<dbReference type="EMBL" id="JAFHKK010000016">
    <property type="protein sequence ID" value="MBN2964749.1"/>
    <property type="molecule type" value="Genomic_DNA"/>
</dbReference>
<dbReference type="PROSITE" id="PS50110">
    <property type="entry name" value="RESPONSE_REGULATORY"/>
    <property type="match status" value="2"/>
</dbReference>
<evidence type="ECO:0000256" key="2">
    <source>
        <dbReference type="ARBA" id="ARBA00034247"/>
    </source>
</evidence>
<dbReference type="SUPFAM" id="SSF52172">
    <property type="entry name" value="CheY-like"/>
    <property type="match status" value="2"/>
</dbReference>
<protein>
    <recommendedName>
        <fullName evidence="1">diguanylate cyclase</fullName>
        <ecNumber evidence="1">2.7.7.65</ecNumber>
    </recommendedName>
</protein>
<dbReference type="SMART" id="SM00267">
    <property type="entry name" value="GGDEF"/>
    <property type="match status" value="1"/>
</dbReference>
<dbReference type="InterPro" id="IPR011006">
    <property type="entry name" value="CheY-like_superfamily"/>
</dbReference>
<reference evidence="6" key="2">
    <citation type="submission" date="2021-02" db="EMBL/GenBank/DDBJ databases">
        <authorList>
            <person name="Merkel A.Y."/>
        </authorList>
    </citation>
    <scope>NUCLEOTIDE SEQUENCE</scope>
    <source>
        <strain evidence="6">T05b</strain>
    </source>
</reference>
<dbReference type="Proteomes" id="UP000703590">
    <property type="component" value="Unassembled WGS sequence"/>
</dbReference>
<dbReference type="InterPro" id="IPR050469">
    <property type="entry name" value="Diguanylate_Cyclase"/>
</dbReference>
<comment type="catalytic activity">
    <reaction evidence="2">
        <text>2 GTP = 3',3'-c-di-GMP + 2 diphosphate</text>
        <dbReference type="Rhea" id="RHEA:24898"/>
        <dbReference type="ChEBI" id="CHEBI:33019"/>
        <dbReference type="ChEBI" id="CHEBI:37565"/>
        <dbReference type="ChEBI" id="CHEBI:58805"/>
        <dbReference type="EC" id="2.7.7.65"/>
    </reaction>
</comment>
<feature type="domain" description="GGDEF" evidence="5">
    <location>
        <begin position="286"/>
        <end position="417"/>
    </location>
</feature>
<evidence type="ECO:0000256" key="1">
    <source>
        <dbReference type="ARBA" id="ARBA00012528"/>
    </source>
</evidence>
<feature type="domain" description="Response regulatory" evidence="4">
    <location>
        <begin position="126"/>
        <end position="243"/>
    </location>
</feature>
<keyword evidence="7" id="KW-1185">Reference proteome</keyword>
<dbReference type="RefSeq" id="WP_205459299.1">
    <property type="nucleotide sequence ID" value="NZ_JAFHKK010000016.1"/>
</dbReference>
<reference evidence="6" key="1">
    <citation type="submission" date="2021-02" db="EMBL/GenBank/DDBJ databases">
        <title>Sulfurospirillum tamanensis sp. nov.</title>
        <authorList>
            <person name="Frolova A."/>
            <person name="Merkel A."/>
            <person name="Slobodkin A."/>
        </authorList>
    </citation>
    <scope>NUCLEOTIDE SEQUENCE</scope>
    <source>
        <strain evidence="6">T05b</strain>
    </source>
</reference>
<dbReference type="SUPFAM" id="SSF55073">
    <property type="entry name" value="Nucleotide cyclase"/>
    <property type="match status" value="1"/>
</dbReference>
<sequence>MREKILLVEDNKALAKLLAKKTESSLGMQVDVAHSMEEAKVFLKHANDYFIALLDLNLPDAPDGEIVDYVLELGMLVIVLTGNIDKKTKALFEEKPIVDYVFKGNMDDVNYIFSMIDRLRKNTQHKVLVVDSAITSRNRTKMLLQSQQFKVLVAAHGEEALRYFEDHDDISLVVTDYHMPVINGMELVLELRKTKSKHELGIIAISSSEEESMAAKFLKHGANDFIIKPFGKEELTCRVNNTIEAMENIETIAMLGTTDGLTGALERRHFLRQVEAYLDEAKEKKESYAFGIVDIDQLKAINETHGYEAGDRVLSSVASTLRGEAKGVDAIGRFGGAEFGVLLKHVSKEEALRWFVKMRAHLANQPLHVRGKEVRITVSMGLAFEGETQVESLLERADEALGEAKHQGRNRVEIYEERA</sequence>
<dbReference type="InterPro" id="IPR029787">
    <property type="entry name" value="Nucleotide_cyclase"/>
</dbReference>
<dbReference type="NCBIfam" id="TIGR00254">
    <property type="entry name" value="GGDEF"/>
    <property type="match status" value="1"/>
</dbReference>
<dbReference type="InterPro" id="IPR043128">
    <property type="entry name" value="Rev_trsase/Diguanyl_cyclase"/>
</dbReference>
<dbReference type="Gene3D" id="3.30.70.270">
    <property type="match status" value="1"/>
</dbReference>
<accession>A0ABS2WU85</accession>
<dbReference type="Gene3D" id="3.40.50.2300">
    <property type="match status" value="2"/>
</dbReference>
<name>A0ABS2WU85_9BACT</name>
<dbReference type="Pfam" id="PF00990">
    <property type="entry name" value="GGDEF"/>
    <property type="match status" value="1"/>
</dbReference>
<dbReference type="PANTHER" id="PTHR45138">
    <property type="entry name" value="REGULATORY COMPONENTS OF SENSORY TRANSDUCTION SYSTEM"/>
    <property type="match status" value="1"/>
</dbReference>
<evidence type="ECO:0000256" key="3">
    <source>
        <dbReference type="PROSITE-ProRule" id="PRU00169"/>
    </source>
</evidence>
<feature type="modified residue" description="4-aspartylphosphate" evidence="3">
    <location>
        <position position="176"/>
    </location>
</feature>
<evidence type="ECO:0000313" key="6">
    <source>
        <dbReference type="EMBL" id="MBN2964749.1"/>
    </source>
</evidence>
<dbReference type="PROSITE" id="PS50887">
    <property type="entry name" value="GGDEF"/>
    <property type="match status" value="1"/>
</dbReference>
<feature type="modified residue" description="4-aspartylphosphate" evidence="3">
    <location>
        <position position="55"/>
    </location>
</feature>
<feature type="domain" description="Response regulatory" evidence="4">
    <location>
        <begin position="4"/>
        <end position="118"/>
    </location>
</feature>
<gene>
    <name evidence="6" type="ORF">JWV37_08145</name>
</gene>
<dbReference type="InterPro" id="IPR000160">
    <property type="entry name" value="GGDEF_dom"/>
</dbReference>
<evidence type="ECO:0000313" key="7">
    <source>
        <dbReference type="Proteomes" id="UP000703590"/>
    </source>
</evidence>